<evidence type="ECO:0000313" key="9">
    <source>
        <dbReference type="EMBL" id="MBC8334214.1"/>
    </source>
</evidence>
<protein>
    <recommendedName>
        <fullName evidence="2 5">Cell shape-determining protein MreC</fullName>
    </recommendedName>
    <alternativeName>
        <fullName evidence="4 5">Cell shape protein MreC</fullName>
    </alternativeName>
</protein>
<sequence>MKTGFSRSLQTTIIFFVVGGILVLALGGYFSTVSDSFGRSLVSVQTWVSTRYVVIRNFLSAPGDVVSLQQRNAELESEISGLQTQVIQLQQQLTDTQVLAALVDFSQSSPESVYKAAAVIGRDPSPFLHYIIINSGSNDGLRRGMPVVTNQGLIGRVDAVTAEAARVQLATDTASAVNIRLQNADTDAVLVGSVTGDLALEMISQDVDIQEGDVVLTSGLGGDYPPDLLVGQIFNIRKRDYELFQQASVQSTVDFSRLEIVLVIMNFKPIDITPLIPENTP</sequence>
<dbReference type="PANTHER" id="PTHR34138">
    <property type="entry name" value="CELL SHAPE-DETERMINING PROTEIN MREC"/>
    <property type="match status" value="1"/>
</dbReference>
<dbReference type="InterPro" id="IPR007221">
    <property type="entry name" value="MreC"/>
</dbReference>
<evidence type="ECO:0000259" key="8">
    <source>
        <dbReference type="Pfam" id="PF04085"/>
    </source>
</evidence>
<dbReference type="InterPro" id="IPR042177">
    <property type="entry name" value="Cell/Rod_1"/>
</dbReference>
<dbReference type="NCBIfam" id="TIGR00219">
    <property type="entry name" value="mreC"/>
    <property type="match status" value="1"/>
</dbReference>
<reference evidence="9 10" key="1">
    <citation type="submission" date="2020-08" db="EMBL/GenBank/DDBJ databases">
        <title>Bridging the membrane lipid divide: bacteria of the FCB group superphylum have the potential to synthesize archaeal ether lipids.</title>
        <authorList>
            <person name="Villanueva L."/>
            <person name="Von Meijenfeldt F.A.B."/>
            <person name="Westbye A.B."/>
            <person name="Yadav S."/>
            <person name="Hopmans E.C."/>
            <person name="Dutilh B.E."/>
            <person name="Sinninghe Damste J.S."/>
        </authorList>
    </citation>
    <scope>NUCLEOTIDE SEQUENCE [LARGE SCALE GENOMIC DNA]</scope>
    <source>
        <strain evidence="9">NIOZ-UU36</strain>
    </source>
</reference>
<feature type="domain" description="Rod shape-determining protein MreC beta-barrel core" evidence="8">
    <location>
        <begin position="119"/>
        <end position="264"/>
    </location>
</feature>
<proteinExistence type="inferred from homology"/>
<comment type="similarity">
    <text evidence="1 5">Belongs to the MreC family.</text>
</comment>
<name>A0A8J6THL3_9CHLR</name>
<accession>A0A8J6THL3</accession>
<dbReference type="Gene3D" id="2.40.10.340">
    <property type="entry name" value="Rod shape-determining protein MreC, domain 1"/>
    <property type="match status" value="1"/>
</dbReference>
<feature type="transmembrane region" description="Helical" evidence="7">
    <location>
        <begin position="12"/>
        <end position="30"/>
    </location>
</feature>
<dbReference type="AlphaFoldDB" id="A0A8J6THL3"/>
<evidence type="ECO:0000256" key="1">
    <source>
        <dbReference type="ARBA" id="ARBA00009369"/>
    </source>
</evidence>
<keyword evidence="6" id="KW-0175">Coiled coil</keyword>
<dbReference type="GO" id="GO:0005886">
    <property type="term" value="C:plasma membrane"/>
    <property type="evidence" value="ECO:0007669"/>
    <property type="project" value="TreeGrafter"/>
</dbReference>
<gene>
    <name evidence="9" type="primary">mreC</name>
    <name evidence="9" type="ORF">H8E29_03025</name>
</gene>
<evidence type="ECO:0000313" key="10">
    <source>
        <dbReference type="Proteomes" id="UP000614469"/>
    </source>
</evidence>
<dbReference type="EMBL" id="JACNJN010000054">
    <property type="protein sequence ID" value="MBC8334214.1"/>
    <property type="molecule type" value="Genomic_DNA"/>
</dbReference>
<dbReference type="InterPro" id="IPR042175">
    <property type="entry name" value="Cell/Rod_MreC_2"/>
</dbReference>
<dbReference type="InterPro" id="IPR055342">
    <property type="entry name" value="MreC_beta-barrel_core"/>
</dbReference>
<dbReference type="Pfam" id="PF04085">
    <property type="entry name" value="MreC"/>
    <property type="match status" value="1"/>
</dbReference>
<comment type="function">
    <text evidence="5">Involved in formation and maintenance of cell shape.</text>
</comment>
<evidence type="ECO:0000256" key="5">
    <source>
        <dbReference type="PIRNR" id="PIRNR038471"/>
    </source>
</evidence>
<keyword evidence="7" id="KW-0812">Transmembrane</keyword>
<evidence type="ECO:0000256" key="4">
    <source>
        <dbReference type="ARBA" id="ARBA00032089"/>
    </source>
</evidence>
<evidence type="ECO:0000256" key="6">
    <source>
        <dbReference type="SAM" id="Coils"/>
    </source>
</evidence>
<feature type="coiled-coil region" evidence="6">
    <location>
        <begin position="65"/>
        <end position="92"/>
    </location>
</feature>
<organism evidence="9 10">
    <name type="scientific">Candidatus Desulfolinea nitratireducens</name>
    <dbReference type="NCBI Taxonomy" id="2841698"/>
    <lineage>
        <taxon>Bacteria</taxon>
        <taxon>Bacillati</taxon>
        <taxon>Chloroflexota</taxon>
        <taxon>Anaerolineae</taxon>
        <taxon>Anaerolineales</taxon>
        <taxon>Anaerolineales incertae sedis</taxon>
        <taxon>Candidatus Desulfolinea</taxon>
    </lineage>
</organism>
<keyword evidence="7" id="KW-1133">Transmembrane helix</keyword>
<keyword evidence="3 5" id="KW-0133">Cell shape</keyword>
<evidence type="ECO:0000256" key="7">
    <source>
        <dbReference type="SAM" id="Phobius"/>
    </source>
</evidence>
<dbReference type="Proteomes" id="UP000614469">
    <property type="component" value="Unassembled WGS sequence"/>
</dbReference>
<dbReference type="PIRSF" id="PIRSF038471">
    <property type="entry name" value="MreC"/>
    <property type="match status" value="1"/>
</dbReference>
<dbReference type="Gene3D" id="2.40.10.350">
    <property type="entry name" value="Rod shape-determining protein MreC, domain 2"/>
    <property type="match status" value="1"/>
</dbReference>
<evidence type="ECO:0000256" key="3">
    <source>
        <dbReference type="ARBA" id="ARBA00022960"/>
    </source>
</evidence>
<dbReference type="GO" id="GO:0008360">
    <property type="term" value="P:regulation of cell shape"/>
    <property type="evidence" value="ECO:0007669"/>
    <property type="project" value="UniProtKB-KW"/>
</dbReference>
<keyword evidence="7" id="KW-0472">Membrane</keyword>
<dbReference type="PANTHER" id="PTHR34138:SF1">
    <property type="entry name" value="CELL SHAPE-DETERMINING PROTEIN MREC"/>
    <property type="match status" value="1"/>
</dbReference>
<evidence type="ECO:0000256" key="2">
    <source>
        <dbReference type="ARBA" id="ARBA00013855"/>
    </source>
</evidence>
<comment type="caution">
    <text evidence="9">The sequence shown here is derived from an EMBL/GenBank/DDBJ whole genome shotgun (WGS) entry which is preliminary data.</text>
</comment>